<accession>X5MCV6</accession>
<gene>
    <name evidence="2" type="ORF">BN1012_Phect1373</name>
</gene>
<evidence type="ECO:0000313" key="2">
    <source>
        <dbReference type="EMBL" id="CDO59587.1"/>
    </source>
</evidence>
<dbReference type="Proteomes" id="UP000032160">
    <property type="component" value="Chromosome I"/>
</dbReference>
<sequence length="319" mass="33524">MAEIMKAATWPATGGAMQIIDAPVPKPRSGEVLVQVKVAAINEMDVQTRAGGWQKEVKTFRKAGPVVTGFEFAGIAATSNAHIKAGMRVVAYSPVLKGPRAHAQFAVVPAHSLAEIPNEMSFADAAALCVMGLTAIEVVDDIAKIVPGQKVCVLGAAGGLGAYTVQLAKARGAHVTAVASASNEAFVIAQGADVFRARSDTPVLHRDDSFNLILDVPAKFSFAGTRRHLAPGGVFVSSNPLNDLAGFPRALLSRRKAGWLLMLSTTPQKLKRLFETATARALTPVIDATYGLPEIDAAFDRFATPGKQGRVLVDMEAGS</sequence>
<organism evidence="2 3">
    <name type="scientific">Candidatus Phaeomarinibacter ectocarpi</name>
    <dbReference type="NCBI Taxonomy" id="1458461"/>
    <lineage>
        <taxon>Bacteria</taxon>
        <taxon>Pseudomonadati</taxon>
        <taxon>Pseudomonadota</taxon>
        <taxon>Alphaproteobacteria</taxon>
        <taxon>Hyphomicrobiales</taxon>
        <taxon>Parvibaculaceae</taxon>
        <taxon>Candidatus Phaeomarinibacter</taxon>
    </lineage>
</organism>
<dbReference type="Pfam" id="PF13602">
    <property type="entry name" value="ADH_zinc_N_2"/>
    <property type="match status" value="1"/>
</dbReference>
<dbReference type="PANTHER" id="PTHR44013">
    <property type="entry name" value="ZINC-TYPE ALCOHOL DEHYDROGENASE-LIKE PROTEIN C16A3.02C"/>
    <property type="match status" value="1"/>
</dbReference>
<dbReference type="Pfam" id="PF08240">
    <property type="entry name" value="ADH_N"/>
    <property type="match status" value="1"/>
</dbReference>
<dbReference type="InterPro" id="IPR013154">
    <property type="entry name" value="ADH-like_N"/>
</dbReference>
<dbReference type="EMBL" id="HG966617">
    <property type="protein sequence ID" value="CDO59587.1"/>
    <property type="molecule type" value="Genomic_DNA"/>
</dbReference>
<dbReference type="InterPro" id="IPR011032">
    <property type="entry name" value="GroES-like_sf"/>
</dbReference>
<dbReference type="OrthoDB" id="9792321at2"/>
<dbReference type="InterPro" id="IPR052733">
    <property type="entry name" value="Chloroplast_QOR"/>
</dbReference>
<dbReference type="STRING" id="1458461.BN1012_Phect1373"/>
<dbReference type="AlphaFoldDB" id="X5MCV6"/>
<dbReference type="SUPFAM" id="SSF51735">
    <property type="entry name" value="NAD(P)-binding Rossmann-fold domains"/>
    <property type="match status" value="1"/>
</dbReference>
<protein>
    <submittedName>
        <fullName evidence="2">Oxidoreductase, zinc-binding dehydrogenase family</fullName>
    </submittedName>
</protein>
<dbReference type="SMART" id="SM00829">
    <property type="entry name" value="PKS_ER"/>
    <property type="match status" value="1"/>
</dbReference>
<evidence type="ECO:0000313" key="3">
    <source>
        <dbReference type="Proteomes" id="UP000032160"/>
    </source>
</evidence>
<dbReference type="InterPro" id="IPR020843">
    <property type="entry name" value="ER"/>
</dbReference>
<reference evidence="2 3" key="1">
    <citation type="journal article" date="2014" name="Front. Genet.">
        <title>Genome and metabolic network of "Candidatus Phaeomarinobacter ectocarpi" Ec32, a new candidate genus of Alphaproteobacteria frequently associated with brown algae.</title>
        <authorList>
            <person name="Dittami S.M."/>
            <person name="Barbeyron T."/>
            <person name="Boyen C."/>
            <person name="Cambefort J."/>
            <person name="Collet G."/>
            <person name="Delage L."/>
            <person name="Gobet A."/>
            <person name="Groisillier A."/>
            <person name="Leblanc C."/>
            <person name="Michel G."/>
            <person name="Scornet D."/>
            <person name="Siegel A."/>
            <person name="Tapia J.E."/>
            <person name="Tonon T."/>
        </authorList>
    </citation>
    <scope>NUCLEOTIDE SEQUENCE [LARGE SCALE GENOMIC DNA]</scope>
    <source>
        <strain evidence="2 3">Ec32</strain>
    </source>
</reference>
<feature type="domain" description="Enoyl reductase (ER)" evidence="1">
    <location>
        <begin position="14"/>
        <end position="313"/>
    </location>
</feature>
<proteinExistence type="predicted"/>
<evidence type="ECO:0000259" key="1">
    <source>
        <dbReference type="SMART" id="SM00829"/>
    </source>
</evidence>
<dbReference type="KEGG" id="pect:BN1012_Phect1373"/>
<dbReference type="SUPFAM" id="SSF50129">
    <property type="entry name" value="GroES-like"/>
    <property type="match status" value="1"/>
</dbReference>
<dbReference type="PANTHER" id="PTHR44013:SF1">
    <property type="entry name" value="ZINC-TYPE ALCOHOL DEHYDROGENASE-LIKE PROTEIN C16A3.02C"/>
    <property type="match status" value="1"/>
</dbReference>
<dbReference type="HOGENOM" id="CLU_026673_3_3_5"/>
<dbReference type="GO" id="GO:0016491">
    <property type="term" value="F:oxidoreductase activity"/>
    <property type="evidence" value="ECO:0007669"/>
    <property type="project" value="InterPro"/>
</dbReference>
<dbReference type="Gene3D" id="3.40.50.720">
    <property type="entry name" value="NAD(P)-binding Rossmann-like Domain"/>
    <property type="match status" value="1"/>
</dbReference>
<dbReference type="InterPro" id="IPR036291">
    <property type="entry name" value="NAD(P)-bd_dom_sf"/>
</dbReference>
<dbReference type="CDD" id="cd08267">
    <property type="entry name" value="MDR1"/>
    <property type="match status" value="1"/>
</dbReference>
<dbReference type="RefSeq" id="WP_043950195.1">
    <property type="nucleotide sequence ID" value="NZ_HG966617.1"/>
</dbReference>
<dbReference type="Gene3D" id="3.90.180.10">
    <property type="entry name" value="Medium-chain alcohol dehydrogenases, catalytic domain"/>
    <property type="match status" value="1"/>
</dbReference>
<name>X5MCV6_9HYPH</name>
<keyword evidence="3" id="KW-1185">Reference proteome</keyword>